<dbReference type="OrthoDB" id="2152680at2759"/>
<evidence type="ECO:0000256" key="6">
    <source>
        <dbReference type="SAM" id="Phobius"/>
    </source>
</evidence>
<proteinExistence type="inferred from homology"/>
<dbReference type="GO" id="GO:0005737">
    <property type="term" value="C:cytoplasm"/>
    <property type="evidence" value="ECO:0007669"/>
    <property type="project" value="TreeGrafter"/>
</dbReference>
<dbReference type="PANTHER" id="PTHR31017:SF2">
    <property type="entry name" value="DENN DOMAIN-CONTAINING PROTEIN 11"/>
    <property type="match status" value="1"/>
</dbReference>
<feature type="compositionally biased region" description="Low complexity" evidence="5">
    <location>
        <begin position="309"/>
        <end position="318"/>
    </location>
</feature>
<organism evidence="8 9">
    <name type="scientific">Acanthosepion pharaonis</name>
    <name type="common">Pharaoh cuttlefish</name>
    <name type="synonym">Sepia pharaonis</name>
    <dbReference type="NCBI Taxonomy" id="158019"/>
    <lineage>
        <taxon>Eukaryota</taxon>
        <taxon>Metazoa</taxon>
        <taxon>Spiralia</taxon>
        <taxon>Lophotrochozoa</taxon>
        <taxon>Mollusca</taxon>
        <taxon>Cephalopoda</taxon>
        <taxon>Coleoidea</taxon>
        <taxon>Decapodiformes</taxon>
        <taxon>Sepiida</taxon>
        <taxon>Sepiina</taxon>
        <taxon>Sepiidae</taxon>
        <taxon>Acanthosepion</taxon>
    </lineage>
</organism>
<evidence type="ECO:0000313" key="8">
    <source>
        <dbReference type="EMBL" id="CAE1305283.1"/>
    </source>
</evidence>
<evidence type="ECO:0000256" key="1">
    <source>
        <dbReference type="ARBA" id="ARBA00007629"/>
    </source>
</evidence>
<evidence type="ECO:0000259" key="7">
    <source>
        <dbReference type="PROSITE" id="PS50211"/>
    </source>
</evidence>
<dbReference type="Pfam" id="PF09804">
    <property type="entry name" value="DENND11"/>
    <property type="match status" value="1"/>
</dbReference>
<dbReference type="InterPro" id="IPR018626">
    <property type="entry name" value="LCHN/Anr2"/>
</dbReference>
<comment type="similarity">
    <text evidence="1">Belongs to the DENND11 family.</text>
</comment>
<dbReference type="EMBL" id="CAHIKZ030003908">
    <property type="protein sequence ID" value="CAE1305283.1"/>
    <property type="molecule type" value="Genomic_DNA"/>
</dbReference>
<name>A0A812DJV9_ACAPH</name>
<feature type="domain" description="UDENN" evidence="7">
    <location>
        <begin position="136"/>
        <end position="633"/>
    </location>
</feature>
<dbReference type="InterPro" id="IPR037516">
    <property type="entry name" value="Tripartite_DENN"/>
</dbReference>
<sequence length="633" mass="73895">MPVFNKRNRLLNVIFLFSSTTSLSPHLSIFLSPPFSLYLPLFPSLYLFFTFLFQCLPVADSVFYIPCFPYSLFYIPRFPYSLFYIPRFPYSLFSIPRFPYSLFSIPRFPYSLFSIPRFPYSLFSIPRFPYSLFSIPRFPDSLFPRFRIPFSPSHVFQIPFSPFHVFQIPFSTSHVFQIPFSIPHVPRNMMEWCLPEETDLDGVEFKAMASGSHTLMRDFVYFRKDSLYGLACFENMPVESEIERGARMKSVGILSPSYISLYRHMQFLESQVRHQLQTPGKYDQLQAFYNDKKGLLPSCNENLRRVASDSDGTTTTSSAPKPNESWSVSSTPNHEILPELKITHPAGCFSQFIKFFGEHIFILWKYILLQKRILFFSPPPIGVVCYRVYCACCLGNHDMRGLVNQEVTPHFYINIADIEALETEVAYIACTTEKIFESKTHLFDVYVNNQNVTTNSPVLKELLKVSDADRDKFTKLNNQRSVSFFFSFFFLPVSFFFLFLFFSSCFFFFLPVSFFFFFLSVSFSPSFFFFFLIVLLTSLFVVFHKSANLFSMEEQNKQTMDEEELFTTFFAEQNNRLFQTLLDVSSSQDRQLTSDHMKLMGLDPIGDRVFLMELVEHYGIDVVLMVDNPCCPK</sequence>
<evidence type="ECO:0000313" key="9">
    <source>
        <dbReference type="Proteomes" id="UP000597762"/>
    </source>
</evidence>
<evidence type="ECO:0000256" key="2">
    <source>
        <dbReference type="ARBA" id="ARBA00015743"/>
    </source>
</evidence>
<dbReference type="AlphaFoldDB" id="A0A812DJV9"/>
<keyword evidence="6" id="KW-1133">Transmembrane helix</keyword>
<keyword evidence="3" id="KW-0344">Guanine-nucleotide releasing factor</keyword>
<dbReference type="PANTHER" id="PTHR31017">
    <property type="entry name" value="LATE SECRETORY PATHWAY PROTEIN AVL9-RELATED"/>
    <property type="match status" value="1"/>
</dbReference>
<dbReference type="PROSITE" id="PS50211">
    <property type="entry name" value="DENN"/>
    <property type="match status" value="1"/>
</dbReference>
<feature type="transmembrane region" description="Helical" evidence="6">
    <location>
        <begin position="515"/>
        <end position="543"/>
    </location>
</feature>
<dbReference type="Proteomes" id="UP000597762">
    <property type="component" value="Unassembled WGS sequence"/>
</dbReference>
<evidence type="ECO:0000256" key="4">
    <source>
        <dbReference type="ARBA" id="ARBA00033400"/>
    </source>
</evidence>
<keyword evidence="6" id="KW-0812">Transmembrane</keyword>
<evidence type="ECO:0000256" key="5">
    <source>
        <dbReference type="SAM" id="MobiDB-lite"/>
    </source>
</evidence>
<accession>A0A812DJV9</accession>
<keyword evidence="9" id="KW-1185">Reference proteome</keyword>
<gene>
    <name evidence="8" type="ORF">SPHA_57761</name>
</gene>
<dbReference type="InterPro" id="IPR051731">
    <property type="entry name" value="DENND11/AVL9_GEFs"/>
</dbReference>
<feature type="transmembrane region" description="Helical" evidence="6">
    <location>
        <begin position="46"/>
        <end position="67"/>
    </location>
</feature>
<evidence type="ECO:0000256" key="3">
    <source>
        <dbReference type="ARBA" id="ARBA00022658"/>
    </source>
</evidence>
<feature type="transmembrane region" description="Helical" evidence="6">
    <location>
        <begin position="482"/>
        <end position="509"/>
    </location>
</feature>
<reference evidence="8" key="1">
    <citation type="submission" date="2021-01" db="EMBL/GenBank/DDBJ databases">
        <authorList>
            <person name="Li R."/>
            <person name="Bekaert M."/>
        </authorList>
    </citation>
    <scope>NUCLEOTIDE SEQUENCE</scope>
    <source>
        <strain evidence="8">Farmed</strain>
    </source>
</reference>
<keyword evidence="6" id="KW-0472">Membrane</keyword>
<dbReference type="GO" id="GO:0005085">
    <property type="term" value="F:guanyl-nucleotide exchange factor activity"/>
    <property type="evidence" value="ECO:0007669"/>
    <property type="project" value="UniProtKB-KW"/>
</dbReference>
<comment type="caution">
    <text evidence="8">The sequence shown here is derived from an EMBL/GenBank/DDBJ whole genome shotgun (WGS) entry which is preliminary data.</text>
</comment>
<feature type="region of interest" description="Disordered" evidence="5">
    <location>
        <begin position="306"/>
        <end position="330"/>
    </location>
</feature>
<protein>
    <recommendedName>
        <fullName evidence="2">DENN domain-containing protein 11</fullName>
    </recommendedName>
    <alternativeName>
        <fullName evidence="4">Protein LCHN</fullName>
    </alternativeName>
</protein>